<accession>A0AA97P4L7</accession>
<name>A0AA97P4L7_PYRO3</name>
<evidence type="ECO:0000313" key="2">
    <source>
        <dbReference type="EMBL" id="ELQ41799.1"/>
    </source>
</evidence>
<proteinExistence type="predicted"/>
<reference evidence="2" key="1">
    <citation type="journal article" date="2012" name="PLoS Genet.">
        <title>Comparative analysis of the genomes of two field isolates of the rice blast fungus Magnaporthe oryzae.</title>
        <authorList>
            <person name="Xue M."/>
            <person name="Yang J."/>
            <person name="Li Z."/>
            <person name="Hu S."/>
            <person name="Yao N."/>
            <person name="Dean R.A."/>
            <person name="Zhao W."/>
            <person name="Shen M."/>
            <person name="Zhang H."/>
            <person name="Li C."/>
            <person name="Liu L."/>
            <person name="Cao L."/>
            <person name="Xu X."/>
            <person name="Xing Y."/>
            <person name="Hsiang T."/>
            <person name="Zhang Z."/>
            <person name="Xu J.R."/>
            <person name="Peng Y.L."/>
        </authorList>
    </citation>
    <scope>NUCLEOTIDE SEQUENCE</scope>
    <source>
        <strain evidence="2">Y34</strain>
    </source>
</reference>
<sequence>MDKAESQNPIANKDFTQFPPWTMRPIAGSRGSSSSAQVQVPTRGELYCLDHFLSTRVPQWHQSEVSRQMHLCGAAVDKLHRDRGRAAVAKNKAKLPAARTQPRRAVRQKRGLEELLAEKGRRPNKKLLEGDYVLPRSEVAEAVYTTRYLVEGGEDGGRGGGFQLATLAFVERLEGVIGEKHRELVKSVPGRRPRSSCVLGSLEAHCPCCRTCSTTVFLPPIQPDALMMPTPSLGNWPVHIGQSSPRARKLSRMLLVSIFEEIQEGTAAQKVRQDDQEHKEDVEAAIVTVALPFTSPRRTIFTLLAQANLHFEAWVPRVHAASCKNKMRITPLPPATIYIKN</sequence>
<gene>
    <name evidence="2" type="ORF">OOU_Y34scaffold00254g17</name>
</gene>
<feature type="compositionally biased region" description="Polar residues" evidence="1">
    <location>
        <begin position="1"/>
        <end position="10"/>
    </location>
</feature>
<organism evidence="2">
    <name type="scientific">Pyricularia oryzae (strain Y34)</name>
    <name type="common">Rice blast fungus</name>
    <name type="synonym">Magnaporthe oryzae</name>
    <dbReference type="NCBI Taxonomy" id="1143189"/>
    <lineage>
        <taxon>Eukaryota</taxon>
        <taxon>Fungi</taxon>
        <taxon>Dikarya</taxon>
        <taxon>Ascomycota</taxon>
        <taxon>Pezizomycotina</taxon>
        <taxon>Sordariomycetes</taxon>
        <taxon>Sordariomycetidae</taxon>
        <taxon>Magnaporthales</taxon>
        <taxon>Pyriculariaceae</taxon>
        <taxon>Pyricularia</taxon>
    </lineage>
</organism>
<evidence type="ECO:0000256" key="1">
    <source>
        <dbReference type="SAM" id="MobiDB-lite"/>
    </source>
</evidence>
<feature type="region of interest" description="Disordered" evidence="1">
    <location>
        <begin position="1"/>
        <end position="38"/>
    </location>
</feature>
<dbReference type="Proteomes" id="UP000011086">
    <property type="component" value="Unassembled WGS sequence"/>
</dbReference>
<dbReference type="EMBL" id="JH793212">
    <property type="protein sequence ID" value="ELQ41799.1"/>
    <property type="molecule type" value="Genomic_DNA"/>
</dbReference>
<protein>
    <submittedName>
        <fullName evidence="2">Uncharacterized protein</fullName>
    </submittedName>
</protein>
<dbReference type="AlphaFoldDB" id="A0AA97P4L7"/>